<dbReference type="CDD" id="cd16913">
    <property type="entry name" value="YkuD_like"/>
    <property type="match status" value="1"/>
</dbReference>
<sequence>MDSPLDLIRNRWLRAGAGTVAMALASLLAFNVGHDAAQMLFGKSQAEAAPAVHQAAPKPLAKAPAPAPVDSPFVVKSILKIEEPIKFGQFFWDESKSEPGPLVVTVDLEARTLSVFRNGHEIGATAILKGYGDKPTPTGVFPISEKDADHVSNIYDAPMPYMLRLTNDGVSIHGSKVEKGYATNGCIGVPDEFARRLFAQAKLGDRVIITDGKRIGVGDPIMAGTDHAL</sequence>
<gene>
    <name evidence="9" type="ORF">POM99_13635</name>
</gene>
<comment type="pathway">
    <text evidence="1 7">Cell wall biogenesis; peptidoglycan biosynthesis.</text>
</comment>
<evidence type="ECO:0000256" key="3">
    <source>
        <dbReference type="ARBA" id="ARBA00022679"/>
    </source>
</evidence>
<dbReference type="PANTHER" id="PTHR30582:SF2">
    <property type="entry name" value="L,D-TRANSPEPTIDASE YCIB-RELATED"/>
    <property type="match status" value="1"/>
</dbReference>
<dbReference type="Gene3D" id="2.40.440.10">
    <property type="entry name" value="L,D-transpeptidase catalytic domain-like"/>
    <property type="match status" value="1"/>
</dbReference>
<keyword evidence="3" id="KW-0808">Transferase</keyword>
<dbReference type="Pfam" id="PF03734">
    <property type="entry name" value="YkuD"/>
    <property type="match status" value="1"/>
</dbReference>
<reference evidence="9 10" key="1">
    <citation type="submission" date="2023-03" db="EMBL/GenBank/DDBJ databases">
        <title>Novosphingobium cyanobacteriorum sp. nov., isolated from a eutrophic reservoir during the Microcystis bloom period.</title>
        <authorList>
            <person name="Kang M."/>
            <person name="Le V."/>
            <person name="Ko S.-R."/>
            <person name="Lee S.-A."/>
            <person name="Ahn C.-Y."/>
        </authorList>
    </citation>
    <scope>NUCLEOTIDE SEQUENCE [LARGE SCALE GENOMIC DNA]</scope>
    <source>
        <strain evidence="9 10">HBC54</strain>
    </source>
</reference>
<dbReference type="EMBL" id="JAROCY010000012">
    <property type="protein sequence ID" value="MDF8334249.1"/>
    <property type="molecule type" value="Genomic_DNA"/>
</dbReference>
<keyword evidence="4 7" id="KW-0133">Cell shape</keyword>
<accession>A0ABT6CL55</accession>
<feature type="domain" description="L,D-TPase catalytic" evidence="8">
    <location>
        <begin position="102"/>
        <end position="210"/>
    </location>
</feature>
<evidence type="ECO:0000259" key="8">
    <source>
        <dbReference type="PROSITE" id="PS52029"/>
    </source>
</evidence>
<evidence type="ECO:0000313" key="10">
    <source>
        <dbReference type="Proteomes" id="UP001222770"/>
    </source>
</evidence>
<feature type="active site" description="Nucleophile" evidence="7">
    <location>
        <position position="186"/>
    </location>
</feature>
<evidence type="ECO:0000256" key="1">
    <source>
        <dbReference type="ARBA" id="ARBA00004752"/>
    </source>
</evidence>
<evidence type="ECO:0000256" key="4">
    <source>
        <dbReference type="ARBA" id="ARBA00022960"/>
    </source>
</evidence>
<evidence type="ECO:0000256" key="2">
    <source>
        <dbReference type="ARBA" id="ARBA00005992"/>
    </source>
</evidence>
<comment type="similarity">
    <text evidence="2">Belongs to the YkuD family.</text>
</comment>
<comment type="caution">
    <text evidence="9">The sequence shown here is derived from an EMBL/GenBank/DDBJ whole genome shotgun (WGS) entry which is preliminary data.</text>
</comment>
<keyword evidence="5 7" id="KW-0573">Peptidoglycan synthesis</keyword>
<dbReference type="InterPro" id="IPR038063">
    <property type="entry name" value="Transpep_catalytic_dom"/>
</dbReference>
<dbReference type="InterPro" id="IPR050979">
    <property type="entry name" value="LD-transpeptidase"/>
</dbReference>
<proteinExistence type="inferred from homology"/>
<dbReference type="PROSITE" id="PS52029">
    <property type="entry name" value="LD_TPASE"/>
    <property type="match status" value="1"/>
</dbReference>
<keyword evidence="10" id="KW-1185">Reference proteome</keyword>
<dbReference type="Proteomes" id="UP001222770">
    <property type="component" value="Unassembled WGS sequence"/>
</dbReference>
<dbReference type="SUPFAM" id="SSF141523">
    <property type="entry name" value="L,D-transpeptidase catalytic domain-like"/>
    <property type="match status" value="1"/>
</dbReference>
<dbReference type="RefSeq" id="WP_277278736.1">
    <property type="nucleotide sequence ID" value="NZ_JAROCY010000012.1"/>
</dbReference>
<dbReference type="PANTHER" id="PTHR30582">
    <property type="entry name" value="L,D-TRANSPEPTIDASE"/>
    <property type="match status" value="1"/>
</dbReference>
<name>A0ABT6CL55_9SPHN</name>
<evidence type="ECO:0000256" key="6">
    <source>
        <dbReference type="ARBA" id="ARBA00023316"/>
    </source>
</evidence>
<dbReference type="InterPro" id="IPR005490">
    <property type="entry name" value="LD_TPept_cat_dom"/>
</dbReference>
<evidence type="ECO:0000256" key="7">
    <source>
        <dbReference type="PROSITE-ProRule" id="PRU01373"/>
    </source>
</evidence>
<protein>
    <submittedName>
        <fullName evidence="9">L,D-transpeptidase family protein</fullName>
    </submittedName>
</protein>
<evidence type="ECO:0000256" key="5">
    <source>
        <dbReference type="ARBA" id="ARBA00022984"/>
    </source>
</evidence>
<organism evidence="9 10">
    <name type="scientific">Novosphingobium cyanobacteriorum</name>
    <dbReference type="NCBI Taxonomy" id="3024215"/>
    <lineage>
        <taxon>Bacteria</taxon>
        <taxon>Pseudomonadati</taxon>
        <taxon>Pseudomonadota</taxon>
        <taxon>Alphaproteobacteria</taxon>
        <taxon>Sphingomonadales</taxon>
        <taxon>Sphingomonadaceae</taxon>
        <taxon>Novosphingobium</taxon>
    </lineage>
</organism>
<feature type="active site" description="Proton donor/acceptor" evidence="7">
    <location>
        <position position="173"/>
    </location>
</feature>
<evidence type="ECO:0000313" key="9">
    <source>
        <dbReference type="EMBL" id="MDF8334249.1"/>
    </source>
</evidence>
<keyword evidence="6 7" id="KW-0961">Cell wall biogenesis/degradation</keyword>